<sequence length="130" mass="15419">KLRCNPQSTIKTRVIDAFEIIKYIQQTIDYRYWLSYTYYNTNQTCSCTNPNQSMKQIQLYSYLDPINMLGNVLYVGCYIYESLLLSTLECFYSQQCSKFNTILESDYYYLDSPISLLNSSILINFRHNQP</sequence>
<evidence type="ECO:0000313" key="3">
    <source>
        <dbReference type="Proteomes" id="UP000682733"/>
    </source>
</evidence>
<dbReference type="EMBL" id="CAJNOK010005028">
    <property type="protein sequence ID" value="CAF0957959.1"/>
    <property type="molecule type" value="Genomic_DNA"/>
</dbReference>
<dbReference type="Proteomes" id="UP000677228">
    <property type="component" value="Unassembled WGS sequence"/>
</dbReference>
<evidence type="ECO:0000313" key="2">
    <source>
        <dbReference type="EMBL" id="CAF3730975.1"/>
    </source>
</evidence>
<evidence type="ECO:0000313" key="1">
    <source>
        <dbReference type="EMBL" id="CAF0957959.1"/>
    </source>
</evidence>
<protein>
    <submittedName>
        <fullName evidence="2">Uncharacterized protein</fullName>
    </submittedName>
</protein>
<dbReference type="EMBL" id="CAJOBA010005033">
    <property type="protein sequence ID" value="CAF3730975.1"/>
    <property type="molecule type" value="Genomic_DNA"/>
</dbReference>
<reference evidence="2" key="1">
    <citation type="submission" date="2021-02" db="EMBL/GenBank/DDBJ databases">
        <authorList>
            <person name="Nowell W R."/>
        </authorList>
    </citation>
    <scope>NUCLEOTIDE SEQUENCE</scope>
</reference>
<organism evidence="2 3">
    <name type="scientific">Didymodactylos carnosus</name>
    <dbReference type="NCBI Taxonomy" id="1234261"/>
    <lineage>
        <taxon>Eukaryota</taxon>
        <taxon>Metazoa</taxon>
        <taxon>Spiralia</taxon>
        <taxon>Gnathifera</taxon>
        <taxon>Rotifera</taxon>
        <taxon>Eurotatoria</taxon>
        <taxon>Bdelloidea</taxon>
        <taxon>Philodinida</taxon>
        <taxon>Philodinidae</taxon>
        <taxon>Didymodactylos</taxon>
    </lineage>
</organism>
<name>A0A8S2IAW9_9BILA</name>
<feature type="non-terminal residue" evidence="2">
    <location>
        <position position="1"/>
    </location>
</feature>
<comment type="caution">
    <text evidence="2">The sequence shown here is derived from an EMBL/GenBank/DDBJ whole genome shotgun (WGS) entry which is preliminary data.</text>
</comment>
<proteinExistence type="predicted"/>
<accession>A0A8S2IAW9</accession>
<gene>
    <name evidence="1" type="ORF">OVA965_LOCUS12483</name>
    <name evidence="2" type="ORF">TMI583_LOCUS12487</name>
</gene>
<dbReference type="AlphaFoldDB" id="A0A8S2IAW9"/>
<dbReference type="Proteomes" id="UP000682733">
    <property type="component" value="Unassembled WGS sequence"/>
</dbReference>